<proteinExistence type="predicted"/>
<feature type="transmembrane region" description="Helical" evidence="1">
    <location>
        <begin position="6"/>
        <end position="24"/>
    </location>
</feature>
<gene>
    <name evidence="2" type="ORF">PH586_10660</name>
</gene>
<sequence>MTHLTWIGLALVLLAVAGLAYWNWRSNRQLRQLDQRVRRQSELLEQIDKVLENPYLSEDEQRAQSEALLAKLRESSKP</sequence>
<comment type="caution">
    <text evidence="2">The sequence shown here is derived from an EMBL/GenBank/DDBJ whole genome shotgun (WGS) entry which is preliminary data.</text>
</comment>
<dbReference type="RefSeq" id="WP_271347740.1">
    <property type="nucleotide sequence ID" value="NZ_JAQJZJ010000004.1"/>
</dbReference>
<dbReference type="EMBL" id="JAQJZJ010000004">
    <property type="protein sequence ID" value="MDA7086843.1"/>
    <property type="molecule type" value="Genomic_DNA"/>
</dbReference>
<dbReference type="Proteomes" id="UP001212042">
    <property type="component" value="Unassembled WGS sequence"/>
</dbReference>
<evidence type="ECO:0000313" key="2">
    <source>
        <dbReference type="EMBL" id="MDA7086843.1"/>
    </source>
</evidence>
<name>A0ABT4XF38_9PSED</name>
<organism evidence="2 3">
    <name type="scientific">Pseudomonas aestuarii</name>
    <dbReference type="NCBI Taxonomy" id="3018340"/>
    <lineage>
        <taxon>Bacteria</taxon>
        <taxon>Pseudomonadati</taxon>
        <taxon>Pseudomonadota</taxon>
        <taxon>Gammaproteobacteria</taxon>
        <taxon>Pseudomonadales</taxon>
        <taxon>Pseudomonadaceae</taxon>
        <taxon>Pseudomonas</taxon>
    </lineage>
</organism>
<keyword evidence="1" id="KW-0812">Transmembrane</keyword>
<keyword evidence="3" id="KW-1185">Reference proteome</keyword>
<reference evidence="2 3" key="1">
    <citation type="submission" date="2023-01" db="EMBL/GenBank/DDBJ databases">
        <title>Pseudomonas SA3-5T sp. nov., isolated from tidal flat sediment.</title>
        <authorList>
            <person name="Kim H.S."/>
            <person name="Kim J.-S."/>
            <person name="Suh M.K."/>
            <person name="Eom M.K."/>
            <person name="Lee J.-S."/>
        </authorList>
    </citation>
    <scope>NUCLEOTIDE SEQUENCE [LARGE SCALE GENOMIC DNA]</scope>
    <source>
        <strain evidence="2 3">SA3-5</strain>
    </source>
</reference>
<evidence type="ECO:0000256" key="1">
    <source>
        <dbReference type="SAM" id="Phobius"/>
    </source>
</evidence>
<protein>
    <submittedName>
        <fullName evidence="2">Uncharacterized protein</fullName>
    </submittedName>
</protein>
<keyword evidence="1" id="KW-0472">Membrane</keyword>
<keyword evidence="1" id="KW-1133">Transmembrane helix</keyword>
<accession>A0ABT4XF38</accession>
<evidence type="ECO:0000313" key="3">
    <source>
        <dbReference type="Proteomes" id="UP001212042"/>
    </source>
</evidence>